<proteinExistence type="predicted"/>
<evidence type="ECO:0000313" key="4">
    <source>
        <dbReference type="Proteomes" id="UP001151760"/>
    </source>
</evidence>
<keyword evidence="2" id="KW-0812">Transmembrane</keyword>
<name>A0ABQ5A948_9ASTR</name>
<keyword evidence="2" id="KW-0472">Membrane</keyword>
<keyword evidence="4" id="KW-1185">Reference proteome</keyword>
<sequence length="82" mass="8386">RKKSWGSNIGDSGNTGDEGKTVDGAIGACGGGIGDLLLLALYACMTFIYGSSWKGEMDSEAKSYLDKSSKGSGEVFPGEAGK</sequence>
<organism evidence="3 4">
    <name type="scientific">Tanacetum coccineum</name>
    <dbReference type="NCBI Taxonomy" id="301880"/>
    <lineage>
        <taxon>Eukaryota</taxon>
        <taxon>Viridiplantae</taxon>
        <taxon>Streptophyta</taxon>
        <taxon>Embryophyta</taxon>
        <taxon>Tracheophyta</taxon>
        <taxon>Spermatophyta</taxon>
        <taxon>Magnoliopsida</taxon>
        <taxon>eudicotyledons</taxon>
        <taxon>Gunneridae</taxon>
        <taxon>Pentapetalae</taxon>
        <taxon>asterids</taxon>
        <taxon>campanulids</taxon>
        <taxon>Asterales</taxon>
        <taxon>Asteraceae</taxon>
        <taxon>Asteroideae</taxon>
        <taxon>Anthemideae</taxon>
        <taxon>Anthemidinae</taxon>
        <taxon>Tanacetum</taxon>
    </lineage>
</organism>
<reference evidence="3" key="2">
    <citation type="submission" date="2022-01" db="EMBL/GenBank/DDBJ databases">
        <authorList>
            <person name="Yamashiro T."/>
            <person name="Shiraishi A."/>
            <person name="Satake H."/>
            <person name="Nakayama K."/>
        </authorList>
    </citation>
    <scope>NUCLEOTIDE SEQUENCE</scope>
</reference>
<protein>
    <submittedName>
        <fullName evidence="3">Uncharacterized protein</fullName>
    </submittedName>
</protein>
<keyword evidence="2" id="KW-1133">Transmembrane helix</keyword>
<dbReference type="EMBL" id="BQNB010012097">
    <property type="protein sequence ID" value="GJS99150.1"/>
    <property type="molecule type" value="Genomic_DNA"/>
</dbReference>
<evidence type="ECO:0000313" key="3">
    <source>
        <dbReference type="EMBL" id="GJS99150.1"/>
    </source>
</evidence>
<reference evidence="3" key="1">
    <citation type="journal article" date="2022" name="Int. J. Mol. Sci.">
        <title>Draft Genome of Tanacetum Coccineum: Genomic Comparison of Closely Related Tanacetum-Family Plants.</title>
        <authorList>
            <person name="Yamashiro T."/>
            <person name="Shiraishi A."/>
            <person name="Nakayama K."/>
            <person name="Satake H."/>
        </authorList>
    </citation>
    <scope>NUCLEOTIDE SEQUENCE</scope>
</reference>
<dbReference type="Proteomes" id="UP001151760">
    <property type="component" value="Unassembled WGS sequence"/>
</dbReference>
<gene>
    <name evidence="3" type="ORF">Tco_0820320</name>
</gene>
<feature type="transmembrane region" description="Helical" evidence="2">
    <location>
        <begin position="25"/>
        <end position="49"/>
    </location>
</feature>
<feature type="compositionally biased region" description="Polar residues" evidence="1">
    <location>
        <begin position="1"/>
        <end position="15"/>
    </location>
</feature>
<feature type="region of interest" description="Disordered" evidence="1">
    <location>
        <begin position="1"/>
        <end position="21"/>
    </location>
</feature>
<evidence type="ECO:0000256" key="1">
    <source>
        <dbReference type="SAM" id="MobiDB-lite"/>
    </source>
</evidence>
<feature type="non-terminal residue" evidence="3">
    <location>
        <position position="1"/>
    </location>
</feature>
<evidence type="ECO:0000256" key="2">
    <source>
        <dbReference type="SAM" id="Phobius"/>
    </source>
</evidence>
<accession>A0ABQ5A948</accession>
<comment type="caution">
    <text evidence="3">The sequence shown here is derived from an EMBL/GenBank/DDBJ whole genome shotgun (WGS) entry which is preliminary data.</text>
</comment>